<dbReference type="EMBL" id="KZ825158">
    <property type="protein sequence ID" value="PYI17242.1"/>
    <property type="molecule type" value="Genomic_DNA"/>
</dbReference>
<dbReference type="AlphaFoldDB" id="A0A2V5H5C7"/>
<proteinExistence type="predicted"/>
<dbReference type="Proteomes" id="UP000249829">
    <property type="component" value="Unassembled WGS sequence"/>
</dbReference>
<evidence type="ECO:0000256" key="1">
    <source>
        <dbReference type="SAM" id="MobiDB-lite"/>
    </source>
</evidence>
<feature type="region of interest" description="Disordered" evidence="1">
    <location>
        <begin position="187"/>
        <end position="210"/>
    </location>
</feature>
<reference evidence="2 3" key="1">
    <citation type="submission" date="2018-02" db="EMBL/GenBank/DDBJ databases">
        <title>The genomes of Aspergillus section Nigri reveals drivers in fungal speciation.</title>
        <authorList>
            <consortium name="DOE Joint Genome Institute"/>
            <person name="Vesth T.C."/>
            <person name="Nybo J."/>
            <person name="Theobald S."/>
            <person name="Brandl J."/>
            <person name="Frisvad J.C."/>
            <person name="Nielsen K.F."/>
            <person name="Lyhne E.K."/>
            <person name="Kogle M.E."/>
            <person name="Kuo A."/>
            <person name="Riley R."/>
            <person name="Clum A."/>
            <person name="Nolan M."/>
            <person name="Lipzen A."/>
            <person name="Salamov A."/>
            <person name="Henrissat B."/>
            <person name="Wiebenga A."/>
            <person name="De vries R.P."/>
            <person name="Grigoriev I.V."/>
            <person name="Mortensen U.H."/>
            <person name="Andersen M.R."/>
            <person name="Baker S.E."/>
        </authorList>
    </citation>
    <scope>NUCLEOTIDE SEQUENCE [LARGE SCALE GENOMIC DNA]</scope>
    <source>
        <strain evidence="2 3">CBS 115571</strain>
    </source>
</reference>
<protein>
    <submittedName>
        <fullName evidence="2">Uncharacterized protein</fullName>
    </submittedName>
</protein>
<accession>A0A2V5H5C7</accession>
<gene>
    <name evidence="2" type="ORF">BO99DRAFT_195546</name>
</gene>
<evidence type="ECO:0000313" key="2">
    <source>
        <dbReference type="EMBL" id="PYI17242.1"/>
    </source>
</evidence>
<sequence length="210" mass="23376">MPANSPKPALPMSHFSSLPFNSHFWLHVRSLKICSVSIGSSSLLFSPPASQFLAILPPFHPNSFLCVRKGSLRRIRSLDIRNQAPRQGSLDERLCRKGQDCLRKHPVSLQKTNTDTQTLTQPERNTTQDASSLQLLLPTLTLTLPTYYTYTDSLSVSFFLGFQPSFHCERASTFALVTCRSSLHSLGERSSSCSRSLPPSLLPPTSWCLP</sequence>
<name>A0A2V5H5C7_ASPV1</name>
<keyword evidence="3" id="KW-1185">Reference proteome</keyword>
<evidence type="ECO:0000313" key="3">
    <source>
        <dbReference type="Proteomes" id="UP000249829"/>
    </source>
</evidence>
<organism evidence="2 3">
    <name type="scientific">Aspergillus violaceofuscus (strain CBS 115571)</name>
    <dbReference type="NCBI Taxonomy" id="1450538"/>
    <lineage>
        <taxon>Eukaryota</taxon>
        <taxon>Fungi</taxon>
        <taxon>Dikarya</taxon>
        <taxon>Ascomycota</taxon>
        <taxon>Pezizomycotina</taxon>
        <taxon>Eurotiomycetes</taxon>
        <taxon>Eurotiomycetidae</taxon>
        <taxon>Eurotiales</taxon>
        <taxon>Aspergillaceae</taxon>
        <taxon>Aspergillus</taxon>
    </lineage>
</organism>